<dbReference type="InterPro" id="IPR013106">
    <property type="entry name" value="Ig_V-set"/>
</dbReference>
<feature type="non-terminal residue" evidence="6">
    <location>
        <position position="219"/>
    </location>
</feature>
<dbReference type="PROSITE" id="PS50835">
    <property type="entry name" value="IG_LIKE"/>
    <property type="match status" value="1"/>
</dbReference>
<dbReference type="InterPro" id="IPR003599">
    <property type="entry name" value="Ig_sub"/>
</dbReference>
<evidence type="ECO:0000313" key="6">
    <source>
        <dbReference type="EMBL" id="NXV54311.1"/>
    </source>
</evidence>
<dbReference type="EMBL" id="VZUF01004454">
    <property type="protein sequence ID" value="NXV54311.1"/>
    <property type="molecule type" value="Genomic_DNA"/>
</dbReference>
<feature type="domain" description="Ig-like" evidence="5">
    <location>
        <begin position="126"/>
        <end position="197"/>
    </location>
</feature>
<dbReference type="Proteomes" id="UP000553862">
    <property type="component" value="Unassembled WGS sequence"/>
</dbReference>
<protein>
    <submittedName>
        <fullName evidence="6">LY9 protein</fullName>
    </submittedName>
</protein>
<comment type="caution">
    <text evidence="6">The sequence shown here is derived from an EMBL/GenBank/DDBJ whole genome shotgun (WGS) entry which is preliminary data.</text>
</comment>
<dbReference type="GO" id="GO:0016020">
    <property type="term" value="C:membrane"/>
    <property type="evidence" value="ECO:0007669"/>
    <property type="project" value="UniProtKB-SubCell"/>
</dbReference>
<keyword evidence="4" id="KW-0325">Glycoprotein</keyword>
<gene>
    <name evidence="6" type="primary">Ly9_0</name>
    <name evidence="6" type="ORF">MOLATE_R18125</name>
</gene>
<dbReference type="Gene3D" id="2.60.40.10">
    <property type="entry name" value="Immunoglobulins"/>
    <property type="match status" value="2"/>
</dbReference>
<reference evidence="6 7" key="1">
    <citation type="submission" date="2019-09" db="EMBL/GenBank/DDBJ databases">
        <title>Bird 10,000 Genomes (B10K) Project - Family phase.</title>
        <authorList>
            <person name="Zhang G."/>
        </authorList>
    </citation>
    <scope>NUCLEOTIDE SEQUENCE [LARGE SCALE GENOMIC DNA]</scope>
    <source>
        <strain evidence="6">OUT-0049</strain>
        <tissue evidence="6">Muscle</tissue>
    </source>
</reference>
<keyword evidence="3" id="KW-0472">Membrane</keyword>
<evidence type="ECO:0000313" key="7">
    <source>
        <dbReference type="Proteomes" id="UP000553862"/>
    </source>
</evidence>
<evidence type="ECO:0000256" key="1">
    <source>
        <dbReference type="ARBA" id="ARBA00004370"/>
    </source>
</evidence>
<evidence type="ECO:0000256" key="2">
    <source>
        <dbReference type="ARBA" id="ARBA00022729"/>
    </source>
</evidence>
<evidence type="ECO:0000256" key="4">
    <source>
        <dbReference type="ARBA" id="ARBA00023180"/>
    </source>
</evidence>
<dbReference type="Pfam" id="PF07686">
    <property type="entry name" value="V-set"/>
    <property type="match status" value="1"/>
</dbReference>
<keyword evidence="2" id="KW-0732">Signal</keyword>
<dbReference type="AlphaFoldDB" id="A0A7L3URF1"/>
<feature type="non-terminal residue" evidence="6">
    <location>
        <position position="1"/>
    </location>
</feature>
<dbReference type="PANTHER" id="PTHR12080:SF55">
    <property type="entry name" value="LYMPHOCYTE FUNCTION-ASSOCIATED ANTIGEN 3"/>
    <property type="match status" value="1"/>
</dbReference>
<comment type="subcellular location">
    <subcellularLocation>
        <location evidence="1">Membrane</location>
    </subcellularLocation>
</comment>
<dbReference type="InterPro" id="IPR036179">
    <property type="entry name" value="Ig-like_dom_sf"/>
</dbReference>
<dbReference type="PANTHER" id="PTHR12080">
    <property type="entry name" value="SIGNALING LYMPHOCYTIC ACTIVATION MOLECULE"/>
    <property type="match status" value="1"/>
</dbReference>
<dbReference type="InterPro" id="IPR013783">
    <property type="entry name" value="Ig-like_fold"/>
</dbReference>
<dbReference type="InterPro" id="IPR007110">
    <property type="entry name" value="Ig-like_dom"/>
</dbReference>
<sequence length="219" mass="23005">YQGEGISMGALALSQSQTMTASNTTEVVGTVGGSVTFHSHSTDGNTDGNAALWEFGNEAIVTVEFKDPSNPEFHKDKFETRFAVSENGRALTISQLRMEDAGAYSVTAGDKKSTFTLQVFKELAEPTVTCEARNCSGGSCSSSLRCSAPGAGFGNVSYTWDQPWAEGPLLPLNKSSWDKLESLTCTARNPVSSRSVTITNPGVLCTGESRGQAGKGGVG</sequence>
<evidence type="ECO:0000256" key="3">
    <source>
        <dbReference type="ARBA" id="ARBA00023136"/>
    </source>
</evidence>
<name>A0A7L3URF1_MOLAT</name>
<organism evidence="6 7">
    <name type="scientific">Molothrus ater</name>
    <name type="common">Brown-headed cowbird</name>
    <dbReference type="NCBI Taxonomy" id="84834"/>
    <lineage>
        <taxon>Eukaryota</taxon>
        <taxon>Metazoa</taxon>
        <taxon>Chordata</taxon>
        <taxon>Craniata</taxon>
        <taxon>Vertebrata</taxon>
        <taxon>Euteleostomi</taxon>
        <taxon>Archelosauria</taxon>
        <taxon>Archosauria</taxon>
        <taxon>Dinosauria</taxon>
        <taxon>Saurischia</taxon>
        <taxon>Theropoda</taxon>
        <taxon>Coelurosauria</taxon>
        <taxon>Aves</taxon>
        <taxon>Neognathae</taxon>
        <taxon>Neoaves</taxon>
        <taxon>Telluraves</taxon>
        <taxon>Australaves</taxon>
        <taxon>Passeriformes</taxon>
        <taxon>Passeroidea</taxon>
        <taxon>Icteridae</taxon>
        <taxon>Molothrus</taxon>
    </lineage>
</organism>
<accession>A0A7L3URF1</accession>
<dbReference type="InterPro" id="IPR015631">
    <property type="entry name" value="CD2/SLAM_rcpt"/>
</dbReference>
<dbReference type="SUPFAM" id="SSF48726">
    <property type="entry name" value="Immunoglobulin"/>
    <property type="match status" value="1"/>
</dbReference>
<proteinExistence type="predicted"/>
<evidence type="ECO:0000259" key="5">
    <source>
        <dbReference type="PROSITE" id="PS50835"/>
    </source>
</evidence>
<dbReference type="SMART" id="SM00409">
    <property type="entry name" value="IG"/>
    <property type="match status" value="1"/>
</dbReference>
<keyword evidence="7" id="KW-1185">Reference proteome</keyword>